<comment type="caution">
    <text evidence="2">The sequence shown here is derived from an EMBL/GenBank/DDBJ whole genome shotgun (WGS) entry which is preliminary data.</text>
</comment>
<evidence type="ECO:0000313" key="3">
    <source>
        <dbReference type="Proteomes" id="UP000693946"/>
    </source>
</evidence>
<keyword evidence="3" id="KW-1185">Reference proteome</keyword>
<protein>
    <submittedName>
        <fullName evidence="2">Uncharacterized protein</fullName>
    </submittedName>
</protein>
<accession>A0AAV6PX93</accession>
<evidence type="ECO:0000313" key="2">
    <source>
        <dbReference type="EMBL" id="KAG7479653.1"/>
    </source>
</evidence>
<dbReference type="Proteomes" id="UP000693946">
    <property type="component" value="Linkage Group LG8"/>
</dbReference>
<proteinExistence type="predicted"/>
<feature type="coiled-coil region" evidence="1">
    <location>
        <begin position="85"/>
        <end position="147"/>
    </location>
</feature>
<reference evidence="2 3" key="1">
    <citation type="journal article" date="2021" name="Sci. Rep.">
        <title>Chromosome anchoring in Senegalese sole (Solea senegalensis) reveals sex-associated markers and genome rearrangements in flatfish.</title>
        <authorList>
            <person name="Guerrero-Cozar I."/>
            <person name="Gomez-Garrido J."/>
            <person name="Berbel C."/>
            <person name="Martinez-Blanch J.F."/>
            <person name="Alioto T."/>
            <person name="Claros M.G."/>
            <person name="Gagnaire P.A."/>
            <person name="Manchado M."/>
        </authorList>
    </citation>
    <scope>NUCLEOTIDE SEQUENCE [LARGE SCALE GENOMIC DNA]</scope>
    <source>
        <strain evidence="2">Sse05_10M</strain>
    </source>
</reference>
<dbReference type="EMBL" id="JAGKHQ010000020">
    <property type="protein sequence ID" value="KAG7479653.1"/>
    <property type="molecule type" value="Genomic_DNA"/>
</dbReference>
<sequence>MSEQCVTRSAETFGCQPALSSEMSISPYLEEENAEEFSILLRPSPAETPGIAGDKIHSLQDIPKTLLIELLHEQECRLICEQQINENMSCEITSLKSERRNLMGQLCEMEKLKGNSELKVRELEVTLQDLCQKTDEAEASLAKHMEEISQIASTLDETRHQWEQEESCRMFEKAQTIHKLINQSIALQNRLTELESQRRFCDLMKGIGLQMKLGSGVKKSSLWKQFRKLFRRKRTTEIYIIPTVSR</sequence>
<organism evidence="2 3">
    <name type="scientific">Solea senegalensis</name>
    <name type="common">Senegalese sole</name>
    <dbReference type="NCBI Taxonomy" id="28829"/>
    <lineage>
        <taxon>Eukaryota</taxon>
        <taxon>Metazoa</taxon>
        <taxon>Chordata</taxon>
        <taxon>Craniata</taxon>
        <taxon>Vertebrata</taxon>
        <taxon>Euteleostomi</taxon>
        <taxon>Actinopterygii</taxon>
        <taxon>Neopterygii</taxon>
        <taxon>Teleostei</taxon>
        <taxon>Neoteleostei</taxon>
        <taxon>Acanthomorphata</taxon>
        <taxon>Carangaria</taxon>
        <taxon>Pleuronectiformes</taxon>
        <taxon>Pleuronectoidei</taxon>
        <taxon>Soleidae</taxon>
        <taxon>Solea</taxon>
    </lineage>
</organism>
<dbReference type="AlphaFoldDB" id="A0AAV6PX93"/>
<evidence type="ECO:0000256" key="1">
    <source>
        <dbReference type="SAM" id="Coils"/>
    </source>
</evidence>
<gene>
    <name evidence="2" type="ORF">JOB18_031346</name>
</gene>
<keyword evidence="1" id="KW-0175">Coiled coil</keyword>
<name>A0AAV6PX93_SOLSE</name>